<dbReference type="Proteomes" id="UP001232001">
    <property type="component" value="Chromosome"/>
</dbReference>
<organism evidence="1 2">
    <name type="scientific">Tenacibaculum tangerinum</name>
    <dbReference type="NCBI Taxonomy" id="3038772"/>
    <lineage>
        <taxon>Bacteria</taxon>
        <taxon>Pseudomonadati</taxon>
        <taxon>Bacteroidota</taxon>
        <taxon>Flavobacteriia</taxon>
        <taxon>Flavobacteriales</taxon>
        <taxon>Flavobacteriaceae</taxon>
        <taxon>Tenacibaculum</taxon>
    </lineage>
</organism>
<dbReference type="RefSeq" id="WP_279650005.1">
    <property type="nucleotide sequence ID" value="NZ_CP122539.1"/>
</dbReference>
<dbReference type="EMBL" id="CP122539">
    <property type="protein sequence ID" value="WGH74124.1"/>
    <property type="molecule type" value="Genomic_DNA"/>
</dbReference>
<name>A0ABY8KXZ9_9FLAO</name>
<gene>
    <name evidence="1" type="ORF">P8625_08315</name>
</gene>
<keyword evidence="2" id="KW-1185">Reference proteome</keyword>
<reference evidence="1 2" key="1">
    <citation type="submission" date="2023-04" db="EMBL/GenBank/DDBJ databases">
        <title>Tenacibaculum tangerinum sp. nov., isolated from sea tidal flat of South Korea.</title>
        <authorList>
            <person name="Lee S.H."/>
            <person name="Kim J.-J."/>
        </authorList>
    </citation>
    <scope>NUCLEOTIDE SEQUENCE [LARGE SCALE GENOMIC DNA]</scope>
    <source>
        <strain evidence="1 2">GRR-S3-23</strain>
    </source>
</reference>
<evidence type="ECO:0000313" key="1">
    <source>
        <dbReference type="EMBL" id="WGH74124.1"/>
    </source>
</evidence>
<accession>A0ABY8KXZ9</accession>
<dbReference type="Gene3D" id="2.120.10.30">
    <property type="entry name" value="TolB, C-terminal domain"/>
    <property type="match status" value="1"/>
</dbReference>
<dbReference type="PROSITE" id="PS51257">
    <property type="entry name" value="PROKAR_LIPOPROTEIN"/>
    <property type="match status" value="1"/>
</dbReference>
<proteinExistence type="predicted"/>
<dbReference type="InterPro" id="IPR011042">
    <property type="entry name" value="6-blade_b-propeller_TolB-like"/>
</dbReference>
<evidence type="ECO:0000313" key="2">
    <source>
        <dbReference type="Proteomes" id="UP001232001"/>
    </source>
</evidence>
<sequence length="380" mass="44385">MKKTATLVIIIIILLSCKKESQINNVTGAKEIDMTIGRNSKNFCELVDDIKFIRLETSEESLIGTIERVKIENDRIFVHDYKTQSILIFSYPDGKFLNKIRSIGNGPGEYTGVFDFNIIENQDCVMILDGNLRKLFKYRFDGSYVSSKRIPFFSRSFLYLDSQNLLFNNYSLDDKKYAYKAIITDTTLTIKNSFFEIERFYSFQMGHGNQTSKRTDDSALFLPQNSVIAYKVTKDSIVPRYFFNFKDRWNEDILYQKADGFDSFVFNIKKKELVYGLGMNESTNFIIADFWTADLRHLVVYNKNNENLNYINNTKNGFVNNKFVPKGYYQDYLLTTLDHEHIKRALTIDKDCYFNEKAKKTVDNLNDNDNPVLVLTKFKN</sequence>
<dbReference type="Pfam" id="PF17170">
    <property type="entry name" value="DUF5128"/>
    <property type="match status" value="1"/>
</dbReference>
<protein>
    <submittedName>
        <fullName evidence="1">6-bladed beta-propeller</fullName>
    </submittedName>
</protein>